<sequence length="154" mass="17874">PAFVPAGANHEDCENLLCPFHVASVLLRLRKVWEKTKETLMEELNTILYTSIFEVPSLSWWDMQVKLSKIIKSFIERVCGGLPTSSAYVPGSTSGLTDHMTFVQRLENWLLYAMSGVTYLYFILPEWDEYYSKVLVCVFWNDFRFIIHNTLPPK</sequence>
<keyword evidence="3" id="KW-1185">Reference proteome</keyword>
<dbReference type="Proteomes" id="UP000551758">
    <property type="component" value="Unassembled WGS sequence"/>
</dbReference>
<evidence type="ECO:0000313" key="2">
    <source>
        <dbReference type="EMBL" id="KAF5926803.1"/>
    </source>
</evidence>
<feature type="non-terminal residue" evidence="2">
    <location>
        <position position="154"/>
    </location>
</feature>
<comment type="caution">
    <text evidence="2">The sequence shown here is derived from an EMBL/GenBank/DDBJ whole genome shotgun (WGS) entry which is preliminary data.</text>
</comment>
<keyword evidence="1" id="KW-0808">Transferase</keyword>
<accession>A0A7J7FFH1</accession>
<proteinExistence type="predicted"/>
<dbReference type="SUPFAM" id="SSF53756">
    <property type="entry name" value="UDP-Glycosyltransferase/glycogen phosphorylase"/>
    <property type="match status" value="1"/>
</dbReference>
<dbReference type="InterPro" id="IPR002213">
    <property type="entry name" value="UDP_glucos_trans"/>
</dbReference>
<dbReference type="AlphaFoldDB" id="A0A7J7FFH1"/>
<gene>
    <name evidence="2" type="ORF">HPG69_001433</name>
</gene>
<evidence type="ECO:0000256" key="1">
    <source>
        <dbReference type="ARBA" id="ARBA00022679"/>
    </source>
</evidence>
<dbReference type="Pfam" id="PF00201">
    <property type="entry name" value="UDPGT"/>
    <property type="match status" value="1"/>
</dbReference>
<organism evidence="2 3">
    <name type="scientific">Diceros bicornis minor</name>
    <name type="common">South-central black rhinoceros</name>
    <dbReference type="NCBI Taxonomy" id="77932"/>
    <lineage>
        <taxon>Eukaryota</taxon>
        <taxon>Metazoa</taxon>
        <taxon>Chordata</taxon>
        <taxon>Craniata</taxon>
        <taxon>Vertebrata</taxon>
        <taxon>Euteleostomi</taxon>
        <taxon>Mammalia</taxon>
        <taxon>Eutheria</taxon>
        <taxon>Laurasiatheria</taxon>
        <taxon>Perissodactyla</taxon>
        <taxon>Rhinocerotidae</taxon>
        <taxon>Diceros</taxon>
    </lineage>
</organism>
<reference evidence="2 3" key="1">
    <citation type="journal article" date="2020" name="Mol. Biol. Evol.">
        <title>Interspecific Gene Flow and the Evolution of Specialization in Black and White Rhinoceros.</title>
        <authorList>
            <person name="Moodley Y."/>
            <person name="Westbury M.V."/>
            <person name="Russo I.M."/>
            <person name="Gopalakrishnan S."/>
            <person name="Rakotoarivelo A."/>
            <person name="Olsen R.A."/>
            <person name="Prost S."/>
            <person name="Tunstall T."/>
            <person name="Ryder O.A."/>
            <person name="Dalen L."/>
            <person name="Bruford M.W."/>
        </authorList>
    </citation>
    <scope>NUCLEOTIDE SEQUENCE [LARGE SCALE GENOMIC DNA]</scope>
    <source>
        <strain evidence="2">SBR-YM</strain>
        <tissue evidence="2">Skin</tissue>
    </source>
</reference>
<name>A0A7J7FFH1_DICBM</name>
<dbReference type="EMBL" id="JACDTQ010000745">
    <property type="protein sequence ID" value="KAF5926803.1"/>
    <property type="molecule type" value="Genomic_DNA"/>
</dbReference>
<protein>
    <submittedName>
        <fullName evidence="2">Uncharacterized protein</fullName>
    </submittedName>
</protein>
<dbReference type="GO" id="GO:0008194">
    <property type="term" value="F:UDP-glycosyltransferase activity"/>
    <property type="evidence" value="ECO:0007669"/>
    <property type="project" value="InterPro"/>
</dbReference>
<evidence type="ECO:0000313" key="3">
    <source>
        <dbReference type="Proteomes" id="UP000551758"/>
    </source>
</evidence>